<accession>A0A388KV50</accession>
<sequence>MPPSQPNGGPKRVERRRKQSTSLEQEGELISRILPEGKKKGSAPVLSWDQQVQEAPSPKIAKGGTPSRLRAAADYPRVLDAPVIERKTKAMMVSKSKEPKSAVESPTSVKRRKAQIVSTMRQLAVDVPPPPSASLSWDERMLNCLLKYGGRMAAFLHVHFKQVLSCVLIAFMCVLWACKYFYLLSSDSIKSSIAVHLSLAVQLLIDIKDVSKQCVAKTLQSPKTNVQDKQLPKDKEIVVETWADLWHYLLDCHFRAWAVVSNALDYIAIRSMMAAGGLCMILVLPFALLFAFAALLLWYYRCIMLRIAWTEKKIEAVLFRIRMKWVELEMAVERWMMPFLRAVRFYRRSFVDQLEQRSSVLRELVGPELGFTLALLASMLWTVDAFMADAHLENHQEEDYLEKLFFAEENHNGLQLQLTEDELRLVEAIPDEPRQGFYLGPHSCPPSPRIPRPVHRQKRECLYLRPGQLSKKANLRRKPAVEGSLLVRSTASKSAAEMSKLGGGGNPAELQRSNTVMENVGVTKIPLEGSGACSASDSKESTAAGNLPSLKSQKHVRRVGFADLSSLSFQDPVLSGAARDHHAGNLPCGGILKRKEEMEEETADQQVNRFIISIRGDQSGIHPCESSRMEKGFASTGRVREYGDDCQADPLPTFRCAAPERRRPYGAPALAPAFPKPALLSLRRYNNSRVERDAEVSGIKTSDQSGLARAFSVKGKVKPDGVGRDRKMKRLYTYPNR</sequence>
<evidence type="ECO:0000313" key="3">
    <source>
        <dbReference type="EMBL" id="GBG73929.1"/>
    </source>
</evidence>
<gene>
    <name evidence="3" type="ORF">CBR_g17644</name>
</gene>
<protein>
    <submittedName>
        <fullName evidence="3">Uncharacterized protein</fullName>
    </submittedName>
</protein>
<feature type="region of interest" description="Disordered" evidence="1">
    <location>
        <begin position="1"/>
        <end position="67"/>
    </location>
</feature>
<organism evidence="3 4">
    <name type="scientific">Chara braunii</name>
    <name type="common">Braun's stonewort</name>
    <dbReference type="NCBI Taxonomy" id="69332"/>
    <lineage>
        <taxon>Eukaryota</taxon>
        <taxon>Viridiplantae</taxon>
        <taxon>Streptophyta</taxon>
        <taxon>Charophyceae</taxon>
        <taxon>Charales</taxon>
        <taxon>Characeae</taxon>
        <taxon>Chara</taxon>
    </lineage>
</organism>
<dbReference type="EMBL" id="BFEA01000193">
    <property type="protein sequence ID" value="GBG73929.1"/>
    <property type="molecule type" value="Genomic_DNA"/>
</dbReference>
<keyword evidence="2" id="KW-0812">Transmembrane</keyword>
<dbReference type="Proteomes" id="UP000265515">
    <property type="component" value="Unassembled WGS sequence"/>
</dbReference>
<dbReference type="AlphaFoldDB" id="A0A388KV50"/>
<evidence type="ECO:0000256" key="1">
    <source>
        <dbReference type="SAM" id="MobiDB-lite"/>
    </source>
</evidence>
<keyword evidence="2" id="KW-1133">Transmembrane helix</keyword>
<dbReference type="Gramene" id="GBG73929">
    <property type="protein sequence ID" value="GBG73929"/>
    <property type="gene ID" value="CBR_g17644"/>
</dbReference>
<feature type="transmembrane region" description="Helical" evidence="2">
    <location>
        <begin position="162"/>
        <end position="182"/>
    </location>
</feature>
<keyword evidence="2" id="KW-0472">Membrane</keyword>
<feature type="transmembrane region" description="Helical" evidence="2">
    <location>
        <begin position="278"/>
        <end position="300"/>
    </location>
</feature>
<keyword evidence="4" id="KW-1185">Reference proteome</keyword>
<proteinExistence type="predicted"/>
<reference evidence="3 4" key="1">
    <citation type="journal article" date="2018" name="Cell">
        <title>The Chara Genome: Secondary Complexity and Implications for Plant Terrestrialization.</title>
        <authorList>
            <person name="Nishiyama T."/>
            <person name="Sakayama H."/>
            <person name="Vries J.D."/>
            <person name="Buschmann H."/>
            <person name="Saint-Marcoux D."/>
            <person name="Ullrich K.K."/>
            <person name="Haas F.B."/>
            <person name="Vanderstraeten L."/>
            <person name="Becker D."/>
            <person name="Lang D."/>
            <person name="Vosolsobe S."/>
            <person name="Rombauts S."/>
            <person name="Wilhelmsson P.K.I."/>
            <person name="Janitza P."/>
            <person name="Kern R."/>
            <person name="Heyl A."/>
            <person name="Rumpler F."/>
            <person name="Villalobos L.I.A.C."/>
            <person name="Clay J.M."/>
            <person name="Skokan R."/>
            <person name="Toyoda A."/>
            <person name="Suzuki Y."/>
            <person name="Kagoshima H."/>
            <person name="Schijlen E."/>
            <person name="Tajeshwar N."/>
            <person name="Catarino B."/>
            <person name="Hetherington A.J."/>
            <person name="Saltykova A."/>
            <person name="Bonnot C."/>
            <person name="Breuninger H."/>
            <person name="Symeonidi A."/>
            <person name="Radhakrishnan G.V."/>
            <person name="Van Nieuwerburgh F."/>
            <person name="Deforce D."/>
            <person name="Chang C."/>
            <person name="Karol K.G."/>
            <person name="Hedrich R."/>
            <person name="Ulvskov P."/>
            <person name="Glockner G."/>
            <person name="Delwiche C.F."/>
            <person name="Petrasek J."/>
            <person name="Van de Peer Y."/>
            <person name="Friml J."/>
            <person name="Beilby M."/>
            <person name="Dolan L."/>
            <person name="Kohara Y."/>
            <person name="Sugano S."/>
            <person name="Fujiyama A."/>
            <person name="Delaux P.-M."/>
            <person name="Quint M."/>
            <person name="TheiBen G."/>
            <person name="Hagemann M."/>
            <person name="Harholt J."/>
            <person name="Dunand C."/>
            <person name="Zachgo S."/>
            <person name="Langdale J."/>
            <person name="Maumus F."/>
            <person name="Straeten D.V.D."/>
            <person name="Gould S.B."/>
            <person name="Rensing S.A."/>
        </authorList>
    </citation>
    <scope>NUCLEOTIDE SEQUENCE [LARGE SCALE GENOMIC DNA]</scope>
    <source>
        <strain evidence="3 4">S276</strain>
    </source>
</reference>
<feature type="region of interest" description="Disordered" evidence="1">
    <location>
        <begin position="492"/>
        <end position="511"/>
    </location>
</feature>
<evidence type="ECO:0000256" key="2">
    <source>
        <dbReference type="SAM" id="Phobius"/>
    </source>
</evidence>
<name>A0A388KV50_CHABU</name>
<evidence type="ECO:0000313" key="4">
    <source>
        <dbReference type="Proteomes" id="UP000265515"/>
    </source>
</evidence>
<comment type="caution">
    <text evidence="3">The sequence shown here is derived from an EMBL/GenBank/DDBJ whole genome shotgun (WGS) entry which is preliminary data.</text>
</comment>